<dbReference type="RefSeq" id="WP_183337601.1">
    <property type="nucleotide sequence ID" value="NZ_JACHZG010000001.1"/>
</dbReference>
<comment type="caution">
    <text evidence="1">The sequence shown here is derived from an EMBL/GenBank/DDBJ whole genome shotgun (WGS) entry which is preliminary data.</text>
</comment>
<gene>
    <name evidence="1" type="ORF">FHX39_001646</name>
</gene>
<reference evidence="1 2" key="1">
    <citation type="submission" date="2020-08" db="EMBL/GenBank/DDBJ databases">
        <title>Sequencing the genomes of 1000 actinobacteria strains.</title>
        <authorList>
            <person name="Klenk H.-P."/>
        </authorList>
    </citation>
    <scope>NUCLEOTIDE SEQUENCE [LARGE SCALE GENOMIC DNA]</scope>
    <source>
        <strain evidence="1 2">DSM 11053</strain>
    </source>
</reference>
<proteinExistence type="predicted"/>
<sequence>MSTAVTFTFVGPAAFARLLALRLTEEGLAPRYEPPAELRDDAGSLAMVQVAFTVGTNASAVGGVVEVVRNLATRYHGRFEIDDVQVQLGGPSGRRVP</sequence>
<keyword evidence="2" id="KW-1185">Reference proteome</keyword>
<dbReference type="EMBL" id="JACHZG010000001">
    <property type="protein sequence ID" value="MBB3326702.1"/>
    <property type="molecule type" value="Genomic_DNA"/>
</dbReference>
<evidence type="ECO:0000313" key="2">
    <source>
        <dbReference type="Proteomes" id="UP000565572"/>
    </source>
</evidence>
<organism evidence="1 2">
    <name type="scientific">Microlunatus antarcticus</name>
    <dbReference type="NCBI Taxonomy" id="53388"/>
    <lineage>
        <taxon>Bacteria</taxon>
        <taxon>Bacillati</taxon>
        <taxon>Actinomycetota</taxon>
        <taxon>Actinomycetes</taxon>
        <taxon>Propionibacteriales</taxon>
        <taxon>Propionibacteriaceae</taxon>
        <taxon>Microlunatus</taxon>
    </lineage>
</organism>
<evidence type="ECO:0000313" key="1">
    <source>
        <dbReference type="EMBL" id="MBB3326702.1"/>
    </source>
</evidence>
<accession>A0A7W5JVU7</accession>
<name>A0A7W5JVU7_9ACTN</name>
<evidence type="ECO:0008006" key="3">
    <source>
        <dbReference type="Google" id="ProtNLM"/>
    </source>
</evidence>
<protein>
    <recommendedName>
        <fullName evidence="3">DUF3240 domain-containing protein</fullName>
    </recommendedName>
</protein>
<dbReference type="Proteomes" id="UP000565572">
    <property type="component" value="Unassembled WGS sequence"/>
</dbReference>
<dbReference type="AlphaFoldDB" id="A0A7W5JVU7"/>